<dbReference type="Proteomes" id="UP000552836">
    <property type="component" value="Unassembled WGS sequence"/>
</dbReference>
<evidence type="ECO:0000256" key="2">
    <source>
        <dbReference type="ARBA" id="ARBA00023002"/>
    </source>
</evidence>
<dbReference type="PRINTS" id="PR00080">
    <property type="entry name" value="SDRFAMILY"/>
</dbReference>
<proteinExistence type="inferred from homology"/>
<dbReference type="PANTHER" id="PTHR43391">
    <property type="entry name" value="RETINOL DEHYDROGENASE-RELATED"/>
    <property type="match status" value="1"/>
</dbReference>
<dbReference type="Gene3D" id="3.40.50.720">
    <property type="entry name" value="NAD(P)-binding Rossmann-like Domain"/>
    <property type="match status" value="1"/>
</dbReference>
<dbReference type="Proteomes" id="UP000648663">
    <property type="component" value="Unassembled WGS sequence"/>
</dbReference>
<accession>A0A846LKX2</accession>
<gene>
    <name evidence="5" type="ORF">FB380_001178</name>
    <name evidence="4" type="ORF">GCM10011589_01480</name>
</gene>
<dbReference type="InterPro" id="IPR020904">
    <property type="entry name" value="Sc_DH/Rdtase_CS"/>
</dbReference>
<reference evidence="7" key="2">
    <citation type="journal article" date="2019" name="Int. J. Syst. Evol. Microbiol.">
        <title>The Global Catalogue of Microorganisms (GCM) 10K type strain sequencing project: providing services to taxonomists for standard genome sequencing and annotation.</title>
        <authorList>
            <consortium name="The Broad Institute Genomics Platform"/>
            <consortium name="The Broad Institute Genome Sequencing Center for Infectious Disease"/>
            <person name="Wu L."/>
            <person name="Ma J."/>
        </authorList>
    </citation>
    <scope>NUCLEOTIDE SEQUENCE [LARGE SCALE GENOMIC DNA]</scope>
    <source>
        <strain evidence="7">CGMCC 4.5581</strain>
    </source>
</reference>
<dbReference type="EMBL" id="JAAMPA010000001">
    <property type="protein sequence ID" value="NIH66732.1"/>
    <property type="molecule type" value="Genomic_DNA"/>
</dbReference>
<dbReference type="GO" id="GO:0016491">
    <property type="term" value="F:oxidoreductase activity"/>
    <property type="evidence" value="ECO:0007669"/>
    <property type="project" value="UniProtKB-KW"/>
</dbReference>
<dbReference type="PANTHER" id="PTHR43391:SF94">
    <property type="entry name" value="OXIDOREDUCTASE-RELATED"/>
    <property type="match status" value="1"/>
</dbReference>
<dbReference type="Pfam" id="PF00106">
    <property type="entry name" value="adh_short"/>
    <property type="match status" value="1"/>
</dbReference>
<reference evidence="5 6" key="3">
    <citation type="submission" date="2020-02" db="EMBL/GenBank/DDBJ databases">
        <title>Sequencing the genomes of 1000 actinobacteria strains.</title>
        <authorList>
            <person name="Klenk H.-P."/>
        </authorList>
    </citation>
    <scope>NUCLEOTIDE SEQUENCE [LARGE SCALE GENOMIC DNA]</scope>
    <source>
        <strain evidence="5 6">DSM 45201</strain>
    </source>
</reference>
<dbReference type="InterPro" id="IPR002347">
    <property type="entry name" value="SDR_fam"/>
</dbReference>
<dbReference type="RefSeq" id="WP_166754270.1">
    <property type="nucleotide sequence ID" value="NZ_BAABJU010000001.1"/>
</dbReference>
<reference evidence="4" key="1">
    <citation type="journal article" date="2014" name="Int. J. Syst. Evol. Microbiol.">
        <title>Complete genome of a new Firmicutes species belonging to the dominant human colonic microbiota ('Ruminococcus bicirculans') reveals two chromosomes and a selective capacity to utilize plant glucans.</title>
        <authorList>
            <consortium name="NISC Comparative Sequencing Program"/>
            <person name="Wegmann U."/>
            <person name="Louis P."/>
            <person name="Goesmann A."/>
            <person name="Henrissat B."/>
            <person name="Duncan S.H."/>
            <person name="Flint H.J."/>
        </authorList>
    </citation>
    <scope>NUCLEOTIDE SEQUENCE</scope>
    <source>
        <strain evidence="4">CGMCC 4.5581</strain>
    </source>
</reference>
<evidence type="ECO:0000256" key="3">
    <source>
        <dbReference type="RuleBase" id="RU000363"/>
    </source>
</evidence>
<name>A0A846LKX2_9ACTN</name>
<evidence type="ECO:0000256" key="1">
    <source>
        <dbReference type="ARBA" id="ARBA00006484"/>
    </source>
</evidence>
<evidence type="ECO:0000313" key="6">
    <source>
        <dbReference type="Proteomes" id="UP000552836"/>
    </source>
</evidence>
<dbReference type="InterPro" id="IPR036291">
    <property type="entry name" value="NAD(P)-bd_dom_sf"/>
</dbReference>
<keyword evidence="2" id="KW-0560">Oxidoreductase</keyword>
<reference evidence="4" key="4">
    <citation type="submission" date="2024-05" db="EMBL/GenBank/DDBJ databases">
        <authorList>
            <person name="Sun Q."/>
            <person name="Zhou Y."/>
        </authorList>
    </citation>
    <scope>NUCLEOTIDE SEQUENCE</scope>
    <source>
        <strain evidence="4">CGMCC 4.5581</strain>
    </source>
</reference>
<dbReference type="PROSITE" id="PS00061">
    <property type="entry name" value="ADH_SHORT"/>
    <property type="match status" value="1"/>
</dbReference>
<comment type="caution">
    <text evidence="5">The sequence shown here is derived from an EMBL/GenBank/DDBJ whole genome shotgun (WGS) entry which is preliminary data.</text>
</comment>
<comment type="similarity">
    <text evidence="1 3">Belongs to the short-chain dehydrogenases/reductases (SDR) family.</text>
</comment>
<evidence type="ECO:0000313" key="7">
    <source>
        <dbReference type="Proteomes" id="UP000648663"/>
    </source>
</evidence>
<protein>
    <submittedName>
        <fullName evidence="4">Oxidoreductase</fullName>
    </submittedName>
    <submittedName>
        <fullName evidence="5">Short-subunit dehydrogenase</fullName>
    </submittedName>
</protein>
<organism evidence="5 6">
    <name type="scientific">Modestobacter marinus</name>
    <dbReference type="NCBI Taxonomy" id="477641"/>
    <lineage>
        <taxon>Bacteria</taxon>
        <taxon>Bacillati</taxon>
        <taxon>Actinomycetota</taxon>
        <taxon>Actinomycetes</taxon>
        <taxon>Geodermatophilales</taxon>
        <taxon>Geodermatophilaceae</taxon>
        <taxon>Modestobacter</taxon>
    </lineage>
</organism>
<evidence type="ECO:0000313" key="4">
    <source>
        <dbReference type="EMBL" id="GGL48667.1"/>
    </source>
</evidence>
<keyword evidence="7" id="KW-1185">Reference proteome</keyword>
<dbReference type="EMBL" id="BMMI01000001">
    <property type="protein sequence ID" value="GGL48667.1"/>
    <property type="molecule type" value="Genomic_DNA"/>
</dbReference>
<sequence>MEISGARIWVTGASTGIGAALAAELADRGAQVAISARNAEQLAEVAGSRMVVVPLDVTDRAATVAAGERVRQALGGLDVAVLNAGTWSSFHVEPWDSQLFADHLQVNVMGAVHTMEAVVPQMLAAGRGRIVGVASVAGYRGLPGSEAYNAGKAALINLLESLRGSLAPRGVVVQIVNPGFVTTRMTDRNTFPMPFKVPADVAARTIADGIAADKAEVVFPVPMMIGMKLARLLPVRLWTRLTAELARRGVTRAPSAEPPPSAQR</sequence>
<dbReference type="PRINTS" id="PR00081">
    <property type="entry name" value="GDHRDH"/>
</dbReference>
<dbReference type="SUPFAM" id="SSF51735">
    <property type="entry name" value="NAD(P)-binding Rossmann-fold domains"/>
    <property type="match status" value="1"/>
</dbReference>
<evidence type="ECO:0000313" key="5">
    <source>
        <dbReference type="EMBL" id="NIH66732.1"/>
    </source>
</evidence>
<dbReference type="AlphaFoldDB" id="A0A846LKX2"/>